<dbReference type="RefSeq" id="WP_209382101.1">
    <property type="nucleotide sequence ID" value="NZ_JAGIZB010000065.1"/>
</dbReference>
<comment type="caution">
    <text evidence="3">The sequence shown here is derived from an EMBL/GenBank/DDBJ whole genome shotgun (WGS) entry which is preliminary data.</text>
</comment>
<dbReference type="Proteomes" id="UP000681594">
    <property type="component" value="Unassembled WGS sequence"/>
</dbReference>
<sequence>MALSLAAAAALLPFEGSAQPAAAPAPPSAGAGQPMTIRQASFRKALLIGIEDYAPPEGTTLPDNVLAFRNLTSPCKDIDEIERRLLELGWAFGDIIKVCAAPGQTEVNLRYENLIGVLTRFGEGMTGSDPRSPTNGFGFVYIAAHGVEMLGRSYVLPQQARLDVGRAAKLLQNQSRQAPRVPLFGSGGIDIVDRLFTEVSVGCACDVLLVLDTCRDDPATYTKLNQAISQVAHLNADYTRAPEGLARGRGIMYATGTGRTVSDAASYLRKAFVKHMQIDARLEDVLGNVEQQVTDDSINTPYVQEPIWFYRARVPQFFARTAVQTNQRTDLLPSGALNLRRWQLASRDTRSLPTPGISLAQSASPSEAPPPVAFPQALAPSFPPTQSLPSRDRFGGASPYQGLSEPAPDRSDALLRGGFSVDVYWCVDAEGEDGRRASAEAFAKQLSPSVLKGETVGGAPLARVRVLPLAPQINETAGFRVSNNQIHYEGSVEAATGWAARIRRASSTPFEMRAVRSGVPSLINVFFCAGASTQQTPTRFWLQAAREDQRVLAVSIGDGVRGRLADVTVAGSVEILPDTSPNVSQIRYFFPQDERVAREVAEVASPLLSQPPQVVLVPGYQSRIRPGLLELWLGKQEASPPSLRSIRGGMNSRISP</sequence>
<feature type="region of interest" description="Disordered" evidence="1">
    <location>
        <begin position="353"/>
        <end position="411"/>
    </location>
</feature>
<evidence type="ECO:0000313" key="3">
    <source>
        <dbReference type="EMBL" id="MBP0447838.1"/>
    </source>
</evidence>
<evidence type="ECO:0000313" key="4">
    <source>
        <dbReference type="Proteomes" id="UP000681594"/>
    </source>
</evidence>
<dbReference type="SUPFAM" id="SSF52129">
    <property type="entry name" value="Caspase-like"/>
    <property type="match status" value="1"/>
</dbReference>
<accession>A0ABS4ALD5</accession>
<keyword evidence="4" id="KW-1185">Reference proteome</keyword>
<keyword evidence="2" id="KW-0732">Signal</keyword>
<evidence type="ECO:0000256" key="2">
    <source>
        <dbReference type="SAM" id="SignalP"/>
    </source>
</evidence>
<feature type="signal peptide" evidence="2">
    <location>
        <begin position="1"/>
        <end position="18"/>
    </location>
</feature>
<reference evidence="3 4" key="1">
    <citation type="submission" date="2021-03" db="EMBL/GenBank/DDBJ databases">
        <authorList>
            <person name="So Y."/>
        </authorList>
    </citation>
    <scope>NUCLEOTIDE SEQUENCE [LARGE SCALE GENOMIC DNA]</scope>
    <source>
        <strain evidence="3 4">SSH11</strain>
    </source>
</reference>
<dbReference type="InterPro" id="IPR029030">
    <property type="entry name" value="Caspase-like_dom_sf"/>
</dbReference>
<evidence type="ECO:0000256" key="1">
    <source>
        <dbReference type="SAM" id="MobiDB-lite"/>
    </source>
</evidence>
<dbReference type="EMBL" id="JAGIZB010000065">
    <property type="protein sequence ID" value="MBP0447838.1"/>
    <property type="molecule type" value="Genomic_DNA"/>
</dbReference>
<gene>
    <name evidence="3" type="ORF">J8J14_24165</name>
</gene>
<protein>
    <submittedName>
        <fullName evidence="3">Caspase family protein</fullName>
    </submittedName>
</protein>
<proteinExistence type="predicted"/>
<organism evidence="3 4">
    <name type="scientific">Pararoseomonas baculiformis</name>
    <dbReference type="NCBI Taxonomy" id="2820812"/>
    <lineage>
        <taxon>Bacteria</taxon>
        <taxon>Pseudomonadati</taxon>
        <taxon>Pseudomonadota</taxon>
        <taxon>Alphaproteobacteria</taxon>
        <taxon>Acetobacterales</taxon>
        <taxon>Acetobacteraceae</taxon>
        <taxon>Pararoseomonas</taxon>
    </lineage>
</organism>
<feature type="chain" id="PRO_5046781166" evidence="2">
    <location>
        <begin position="19"/>
        <end position="656"/>
    </location>
</feature>
<dbReference type="Gene3D" id="3.40.50.1460">
    <property type="match status" value="1"/>
</dbReference>
<name>A0ABS4ALD5_9PROT</name>